<evidence type="ECO:0000313" key="2">
    <source>
        <dbReference type="EMBL" id="OQR71568.1"/>
    </source>
</evidence>
<protein>
    <recommendedName>
        <fullName evidence="1">AD domain-containing protein</fullName>
    </recommendedName>
</protein>
<dbReference type="GO" id="GO:0000387">
    <property type="term" value="P:spliceosomal snRNP assembly"/>
    <property type="evidence" value="ECO:0007669"/>
    <property type="project" value="TreeGrafter"/>
</dbReference>
<dbReference type="Proteomes" id="UP000192247">
    <property type="component" value="Unassembled WGS sequence"/>
</dbReference>
<reference evidence="2 3" key="1">
    <citation type="journal article" date="2017" name="Gigascience">
        <title>Draft genome of the honey bee ectoparasitic mite, Tropilaelaps mercedesae, is shaped by the parasitic life history.</title>
        <authorList>
            <person name="Dong X."/>
            <person name="Armstrong S.D."/>
            <person name="Xia D."/>
            <person name="Makepeace B.L."/>
            <person name="Darby A.C."/>
            <person name="Kadowaki T."/>
        </authorList>
    </citation>
    <scope>NUCLEOTIDE SEQUENCE [LARGE SCALE GENOMIC DNA]</scope>
    <source>
        <strain evidence="2">Wuxi-XJTLU</strain>
    </source>
</reference>
<comment type="caution">
    <text evidence="2">The sequence shown here is derived from an EMBL/GenBank/DDBJ whole genome shotgun (WGS) entry which is preliminary data.</text>
</comment>
<keyword evidence="3" id="KW-1185">Reference proteome</keyword>
<organism evidence="2 3">
    <name type="scientific">Tropilaelaps mercedesae</name>
    <dbReference type="NCBI Taxonomy" id="418985"/>
    <lineage>
        <taxon>Eukaryota</taxon>
        <taxon>Metazoa</taxon>
        <taxon>Ecdysozoa</taxon>
        <taxon>Arthropoda</taxon>
        <taxon>Chelicerata</taxon>
        <taxon>Arachnida</taxon>
        <taxon>Acari</taxon>
        <taxon>Parasitiformes</taxon>
        <taxon>Mesostigmata</taxon>
        <taxon>Gamasina</taxon>
        <taxon>Dermanyssoidea</taxon>
        <taxon>Laelapidae</taxon>
        <taxon>Tropilaelaps</taxon>
    </lineage>
</organism>
<dbReference type="GO" id="GO:0005634">
    <property type="term" value="C:nucleus"/>
    <property type="evidence" value="ECO:0007669"/>
    <property type="project" value="InterPro"/>
</dbReference>
<dbReference type="EMBL" id="MNPL01014195">
    <property type="protein sequence ID" value="OQR71568.1"/>
    <property type="molecule type" value="Genomic_DNA"/>
</dbReference>
<dbReference type="GO" id="GO:0000245">
    <property type="term" value="P:spliceosomal complex assembly"/>
    <property type="evidence" value="ECO:0007669"/>
    <property type="project" value="InterPro"/>
</dbReference>
<dbReference type="InterPro" id="IPR047574">
    <property type="entry name" value="AD"/>
</dbReference>
<dbReference type="GO" id="GO:0032797">
    <property type="term" value="C:SMN complex"/>
    <property type="evidence" value="ECO:0007669"/>
    <property type="project" value="TreeGrafter"/>
</dbReference>
<dbReference type="STRING" id="418985.A0A1V9XDY5"/>
<evidence type="ECO:0000313" key="3">
    <source>
        <dbReference type="Proteomes" id="UP000192247"/>
    </source>
</evidence>
<dbReference type="InParanoid" id="A0A1V9XDY5"/>
<dbReference type="PANTHER" id="PTHR14710">
    <property type="entry name" value="GEM-ASSOCIATED PROTEIN 6"/>
    <property type="match status" value="1"/>
</dbReference>
<dbReference type="InterPro" id="IPR009422">
    <property type="entry name" value="Gemin6"/>
</dbReference>
<evidence type="ECO:0000259" key="1">
    <source>
        <dbReference type="PROSITE" id="PS52001"/>
    </source>
</evidence>
<dbReference type="AlphaFoldDB" id="A0A1V9XDY5"/>
<dbReference type="PANTHER" id="PTHR14710:SF2">
    <property type="entry name" value="GEM-ASSOCIATED PROTEIN 6"/>
    <property type="match status" value="1"/>
</dbReference>
<gene>
    <name evidence="2" type="ORF">BIW11_10910</name>
</gene>
<sequence length="211" mass="23329">MSTLPPPALSPLPLQVATDASSLSQENWQTIRSDPVKLETLLYREVIIRCDKNRCHSGVVQAIDPITQSIIIAEVNSQGKIIELVLCFGSSIDDVFVGDGLSKHAAVVEELFKQQDRVELTQEELNALRDHVLSYLKSHHLPAELCSEDGVTIRIAQIAHIAAPYSVKQVYCQNEIVMERITKLIKEMPPFKPPQTPAPVPDNACTNVVVT</sequence>
<name>A0A1V9XDY5_9ACAR</name>
<feature type="domain" description="AD" evidence="1">
    <location>
        <begin position="101"/>
        <end position="193"/>
    </location>
</feature>
<dbReference type="PROSITE" id="PS52001">
    <property type="entry name" value="AD"/>
    <property type="match status" value="1"/>
</dbReference>
<dbReference type="OrthoDB" id="77463at2759"/>
<dbReference type="Gene3D" id="2.30.30.100">
    <property type="match status" value="1"/>
</dbReference>
<accession>A0A1V9XDY5</accession>
<proteinExistence type="predicted"/>